<reference evidence="1 2" key="1">
    <citation type="submission" date="2019-05" db="EMBL/GenBank/DDBJ databases">
        <title>Another draft genome of Portunus trituberculatus and its Hox gene families provides insights of decapod evolution.</title>
        <authorList>
            <person name="Jeong J.-H."/>
            <person name="Song I."/>
            <person name="Kim S."/>
            <person name="Choi T."/>
            <person name="Kim D."/>
            <person name="Ryu S."/>
            <person name="Kim W."/>
        </authorList>
    </citation>
    <scope>NUCLEOTIDE SEQUENCE [LARGE SCALE GENOMIC DNA]</scope>
    <source>
        <tissue evidence="1">Muscle</tissue>
    </source>
</reference>
<evidence type="ECO:0000313" key="1">
    <source>
        <dbReference type="EMBL" id="MPC45011.1"/>
    </source>
</evidence>
<dbReference type="Proteomes" id="UP000324222">
    <property type="component" value="Unassembled WGS sequence"/>
</dbReference>
<dbReference type="OrthoDB" id="5950721at2759"/>
<evidence type="ECO:0000313" key="2">
    <source>
        <dbReference type="Proteomes" id="UP000324222"/>
    </source>
</evidence>
<dbReference type="AlphaFoldDB" id="A0A5B7FCW1"/>
<proteinExistence type="predicted"/>
<gene>
    <name evidence="1" type="ORF">E2C01_038694</name>
</gene>
<accession>A0A5B7FCW1</accession>
<keyword evidence="2" id="KW-1185">Reference proteome</keyword>
<organism evidence="1 2">
    <name type="scientific">Portunus trituberculatus</name>
    <name type="common">Swimming crab</name>
    <name type="synonym">Neptunus trituberculatus</name>
    <dbReference type="NCBI Taxonomy" id="210409"/>
    <lineage>
        <taxon>Eukaryota</taxon>
        <taxon>Metazoa</taxon>
        <taxon>Ecdysozoa</taxon>
        <taxon>Arthropoda</taxon>
        <taxon>Crustacea</taxon>
        <taxon>Multicrustacea</taxon>
        <taxon>Malacostraca</taxon>
        <taxon>Eumalacostraca</taxon>
        <taxon>Eucarida</taxon>
        <taxon>Decapoda</taxon>
        <taxon>Pleocyemata</taxon>
        <taxon>Brachyura</taxon>
        <taxon>Eubrachyura</taxon>
        <taxon>Portunoidea</taxon>
        <taxon>Portunidae</taxon>
        <taxon>Portuninae</taxon>
        <taxon>Portunus</taxon>
    </lineage>
</organism>
<protein>
    <submittedName>
        <fullName evidence="1">Uncharacterized protein</fullName>
    </submittedName>
</protein>
<dbReference type="EMBL" id="VSRR010006531">
    <property type="protein sequence ID" value="MPC45011.1"/>
    <property type="molecule type" value="Genomic_DNA"/>
</dbReference>
<name>A0A5B7FCW1_PORTR</name>
<comment type="caution">
    <text evidence="1">The sequence shown here is derived from an EMBL/GenBank/DDBJ whole genome shotgun (WGS) entry which is preliminary data.</text>
</comment>
<sequence length="116" mass="12555">MTCTRLAVARALAVPAVASERVFPHVTGLTPPPSPVAASYAQSPLTTPDEHCLHVSVRLSVSRFSCGASNRNYGEDFSNEPSNHCLFTLRSAALRVWVSRSWAQGRETRHPGAPNN</sequence>